<dbReference type="EMBL" id="LAZR01024533">
    <property type="protein sequence ID" value="KKL74823.1"/>
    <property type="molecule type" value="Genomic_DNA"/>
</dbReference>
<reference evidence="1" key="1">
    <citation type="journal article" date="2015" name="Nature">
        <title>Complex archaea that bridge the gap between prokaryotes and eukaryotes.</title>
        <authorList>
            <person name="Spang A."/>
            <person name="Saw J.H."/>
            <person name="Jorgensen S.L."/>
            <person name="Zaremba-Niedzwiedzka K."/>
            <person name="Martijn J."/>
            <person name="Lind A.E."/>
            <person name="van Eijk R."/>
            <person name="Schleper C."/>
            <person name="Guy L."/>
            <person name="Ettema T.J."/>
        </authorList>
    </citation>
    <scope>NUCLEOTIDE SEQUENCE</scope>
</reference>
<organism evidence="1">
    <name type="scientific">marine sediment metagenome</name>
    <dbReference type="NCBI Taxonomy" id="412755"/>
    <lineage>
        <taxon>unclassified sequences</taxon>
        <taxon>metagenomes</taxon>
        <taxon>ecological metagenomes</taxon>
    </lineage>
</organism>
<dbReference type="AlphaFoldDB" id="A0A0F9EL57"/>
<evidence type="ECO:0000313" key="1">
    <source>
        <dbReference type="EMBL" id="KKL74823.1"/>
    </source>
</evidence>
<protein>
    <recommendedName>
        <fullName evidence="2">DUF559 domain-containing protein</fullName>
    </recommendedName>
</protein>
<comment type="caution">
    <text evidence="1">The sequence shown here is derived from an EMBL/GenBank/DDBJ whole genome shotgun (WGS) entry which is preliminary data.</text>
</comment>
<feature type="non-terminal residue" evidence="1">
    <location>
        <position position="1"/>
    </location>
</feature>
<evidence type="ECO:0008006" key="2">
    <source>
        <dbReference type="Google" id="ProtNLM"/>
    </source>
</evidence>
<name>A0A0F9EL57_9ZZZZ</name>
<gene>
    <name evidence="1" type="ORF">LCGC14_2061080</name>
</gene>
<sequence>STGIKIPWLSRFKRCKELKLAFEYNGQQHYERIPHWHRTIDVFVKQQKRDAKKIVLCREKGITLIIIPYTQRCKLEQFITSCLSTV</sequence>
<proteinExistence type="predicted"/>
<dbReference type="Gene3D" id="3.40.960.10">
    <property type="entry name" value="VSR Endonuclease"/>
    <property type="match status" value="1"/>
</dbReference>
<accession>A0A0F9EL57</accession>